<feature type="transmembrane region" description="Helical" evidence="2">
    <location>
        <begin position="468"/>
        <end position="488"/>
    </location>
</feature>
<sequence>MSLPFILDVAIGLIFIYLILSLLASEIQGLLSTLLQWRAEHVKQSIEVLLSGSQETTKASETRAIADTLYSHPLIRNLNQEAKSGWAKAVRQFSNLLITKMQTMTKSSNVFGKDIITQEERKSGPSYIPPETFATSIMETLKIPELNRMLIVKKVEEFEKKILDEIIKENLLNYSRLSEQNKQLVETELENLWQEWNHAIDDLKAEKLSLQMCIYRFATKIGSFAEECQERLSLQEPGVHEFIGQLSKLRKDYFGSDIRRQLLMTELKPKMTDVIAEVRQGGEMYAKIQEYIGDQNSPAYKTVHAVYSNLPDSVKESLTSLAKKIDEKGSQTENELRQLEKEIEQWFDRSMQRASGVYKRNSKGVAILIGFLVAVGANADTLYMVNSLSSNSVLRSTISLSAERLVENSFPTTMTSPPEDKFDQVKNEVRDALEDVSLPVGWNQYNLAGQAKQELSFGPVKLPFIHRVIGWLISGIAISMGSSFWFDLLGKVIDLKNMGGKKSSDSR</sequence>
<name>A0AAU8JBN0_9CYAN</name>
<evidence type="ECO:0000256" key="1">
    <source>
        <dbReference type="SAM" id="Coils"/>
    </source>
</evidence>
<feature type="coiled-coil region" evidence="1">
    <location>
        <begin position="322"/>
        <end position="349"/>
    </location>
</feature>
<evidence type="ECO:0000313" key="3">
    <source>
        <dbReference type="EMBL" id="XCM36604.1"/>
    </source>
</evidence>
<dbReference type="AlphaFoldDB" id="A0AAU8JBN0"/>
<protein>
    <submittedName>
        <fullName evidence="3">Uncharacterized protein</fullName>
    </submittedName>
</protein>
<keyword evidence="2" id="KW-0812">Transmembrane</keyword>
<organism evidence="3">
    <name type="scientific">Planktothricoides raciborskii GIHE-MW2</name>
    <dbReference type="NCBI Taxonomy" id="2792601"/>
    <lineage>
        <taxon>Bacteria</taxon>
        <taxon>Bacillati</taxon>
        <taxon>Cyanobacteriota</taxon>
        <taxon>Cyanophyceae</taxon>
        <taxon>Oscillatoriophycideae</taxon>
        <taxon>Oscillatoriales</taxon>
        <taxon>Oscillatoriaceae</taxon>
        <taxon>Planktothricoides</taxon>
    </lineage>
</organism>
<gene>
    <name evidence="3" type="ORF">ABWT76_005375</name>
</gene>
<keyword evidence="2" id="KW-0472">Membrane</keyword>
<accession>A0AAU8JBN0</accession>
<reference evidence="3" key="1">
    <citation type="submission" date="2024-07" db="EMBL/GenBank/DDBJ databases">
        <authorList>
            <person name="Kim Y.J."/>
            <person name="Jeong J.Y."/>
        </authorList>
    </citation>
    <scope>NUCLEOTIDE SEQUENCE</scope>
    <source>
        <strain evidence="3">GIHE-MW2</strain>
    </source>
</reference>
<dbReference type="RefSeq" id="WP_190878649.1">
    <property type="nucleotide sequence ID" value="NZ_CP159837.1"/>
</dbReference>
<feature type="transmembrane region" description="Helical" evidence="2">
    <location>
        <begin position="6"/>
        <end position="24"/>
    </location>
</feature>
<keyword evidence="2" id="KW-1133">Transmembrane helix</keyword>
<dbReference type="EMBL" id="CP159837">
    <property type="protein sequence ID" value="XCM36604.1"/>
    <property type="molecule type" value="Genomic_DNA"/>
</dbReference>
<proteinExistence type="predicted"/>
<evidence type="ECO:0000256" key="2">
    <source>
        <dbReference type="SAM" id="Phobius"/>
    </source>
</evidence>
<keyword evidence="1" id="KW-0175">Coiled coil</keyword>
<feature type="transmembrane region" description="Helical" evidence="2">
    <location>
        <begin position="365"/>
        <end position="385"/>
    </location>
</feature>